<evidence type="ECO:0000259" key="1">
    <source>
        <dbReference type="Pfam" id="PF00149"/>
    </source>
</evidence>
<dbReference type="EMBL" id="CP114058">
    <property type="protein sequence ID" value="WAT02088.1"/>
    <property type="molecule type" value="Genomic_DNA"/>
</dbReference>
<dbReference type="RefSeq" id="WP_269128180.1">
    <property type="nucleotide sequence ID" value="NZ_CP114058.1"/>
</dbReference>
<sequence length="58" mass="6283">MKLAVISDIHGNLPALNAVLADIQARSVDLILNLGDIVSGGYFRQKRQTGSCLSIFRL</sequence>
<dbReference type="InterPro" id="IPR029052">
    <property type="entry name" value="Metallo-depent_PP-like"/>
</dbReference>
<name>A0ABY7HRQ9_9GAMM</name>
<dbReference type="Pfam" id="PF00149">
    <property type="entry name" value="Metallophos"/>
    <property type="match status" value="1"/>
</dbReference>
<proteinExistence type="predicted"/>
<dbReference type="CDD" id="cd00838">
    <property type="entry name" value="MPP_superfamily"/>
    <property type="match status" value="1"/>
</dbReference>
<gene>
    <name evidence="2" type="ORF">O1V66_05260</name>
</gene>
<accession>A0ABY7HRQ9</accession>
<organism evidence="2 3">
    <name type="scientific">Rouxiella chamberiensis</name>
    <dbReference type="NCBI Taxonomy" id="1513468"/>
    <lineage>
        <taxon>Bacteria</taxon>
        <taxon>Pseudomonadati</taxon>
        <taxon>Pseudomonadota</taxon>
        <taxon>Gammaproteobacteria</taxon>
        <taxon>Enterobacterales</taxon>
        <taxon>Yersiniaceae</taxon>
        <taxon>Rouxiella</taxon>
    </lineage>
</organism>
<reference evidence="2" key="1">
    <citation type="submission" date="2022-12" db="EMBL/GenBank/DDBJ databases">
        <title>Complete genome sequence of an Australian strain of Rouxiella badensis DAR84756 and resolution of the R. badensis DSM100043 and R. chamberiensis DSM28324 genomes.</title>
        <authorList>
            <person name="Paul S."/>
            <person name="Anderson P.J."/>
            <person name="Maynard G."/>
            <person name="Dyall-Smith M."/>
            <person name="Kudinha T."/>
        </authorList>
    </citation>
    <scope>NUCLEOTIDE SEQUENCE</scope>
    <source>
        <strain evidence="2">DSM 28324</strain>
    </source>
</reference>
<dbReference type="Proteomes" id="UP001164712">
    <property type="component" value="Chromosome"/>
</dbReference>
<feature type="domain" description="Calcineurin-like phosphoesterase" evidence="1">
    <location>
        <begin position="1"/>
        <end position="44"/>
    </location>
</feature>
<dbReference type="SUPFAM" id="SSF56300">
    <property type="entry name" value="Metallo-dependent phosphatases"/>
    <property type="match status" value="1"/>
</dbReference>
<evidence type="ECO:0000313" key="2">
    <source>
        <dbReference type="EMBL" id="WAT02088.1"/>
    </source>
</evidence>
<dbReference type="Gene3D" id="3.60.21.10">
    <property type="match status" value="1"/>
</dbReference>
<protein>
    <submittedName>
        <fullName evidence="2">Metallophosphoesterase family protein</fullName>
    </submittedName>
</protein>
<keyword evidence="3" id="KW-1185">Reference proteome</keyword>
<evidence type="ECO:0000313" key="3">
    <source>
        <dbReference type="Proteomes" id="UP001164712"/>
    </source>
</evidence>
<dbReference type="InterPro" id="IPR004843">
    <property type="entry name" value="Calcineurin-like_PHP"/>
</dbReference>